<dbReference type="RefSeq" id="WP_185056681.1">
    <property type="nucleotide sequence ID" value="NZ_BAABIX010000071.1"/>
</dbReference>
<proteinExistence type="predicted"/>
<organism evidence="1 2">
    <name type="scientific">Thermocatellispora tengchongensis</name>
    <dbReference type="NCBI Taxonomy" id="1073253"/>
    <lineage>
        <taxon>Bacteria</taxon>
        <taxon>Bacillati</taxon>
        <taxon>Actinomycetota</taxon>
        <taxon>Actinomycetes</taxon>
        <taxon>Streptosporangiales</taxon>
        <taxon>Streptosporangiaceae</taxon>
        <taxon>Thermocatellispora</taxon>
    </lineage>
</organism>
<evidence type="ECO:0000313" key="1">
    <source>
        <dbReference type="EMBL" id="MBB5139862.1"/>
    </source>
</evidence>
<keyword evidence="2" id="KW-1185">Reference proteome</keyword>
<accession>A0A840PLA0</accession>
<protein>
    <submittedName>
        <fullName evidence="1">Uncharacterized protein</fullName>
    </submittedName>
</protein>
<gene>
    <name evidence="1" type="ORF">HNP84_009626</name>
</gene>
<dbReference type="Proteomes" id="UP000578449">
    <property type="component" value="Unassembled WGS sequence"/>
</dbReference>
<evidence type="ECO:0000313" key="2">
    <source>
        <dbReference type="Proteomes" id="UP000578449"/>
    </source>
</evidence>
<dbReference type="EMBL" id="JACHGN010000034">
    <property type="protein sequence ID" value="MBB5139862.1"/>
    <property type="molecule type" value="Genomic_DNA"/>
</dbReference>
<name>A0A840PLA0_9ACTN</name>
<dbReference type="AlphaFoldDB" id="A0A840PLA0"/>
<sequence length="221" mass="24797">MTLDHERYNVRNRATWLLGQDARVMFVPTVGEYVEVELLSDQLPPRRRRHRSLHVGGLQVIEPEIPEGKTLRRPRAGDRATIVRLRHSHTWVCAYENQLLGQQGVIVRMCRDHEYAIVELDNPPRALHGVRRWNLHVDDLHIARVEEAAAPAITGTGMTASAGGVMRHATAAGETTVSLCGMRVRPILIAGWSPPFSPDLERSCPACVERIRLPDTCADSR</sequence>
<reference evidence="1 2" key="1">
    <citation type="submission" date="2020-08" db="EMBL/GenBank/DDBJ databases">
        <title>Genomic Encyclopedia of Type Strains, Phase IV (KMG-IV): sequencing the most valuable type-strain genomes for metagenomic binning, comparative biology and taxonomic classification.</title>
        <authorList>
            <person name="Goeker M."/>
        </authorList>
    </citation>
    <scope>NUCLEOTIDE SEQUENCE [LARGE SCALE GENOMIC DNA]</scope>
    <source>
        <strain evidence="1 2">DSM 45615</strain>
    </source>
</reference>
<comment type="caution">
    <text evidence="1">The sequence shown here is derived from an EMBL/GenBank/DDBJ whole genome shotgun (WGS) entry which is preliminary data.</text>
</comment>